<feature type="domain" description="Secretion system C-terminal sorting" evidence="1">
    <location>
        <begin position="794"/>
        <end position="865"/>
    </location>
</feature>
<feature type="domain" description="Ig-like" evidence="2">
    <location>
        <begin position="230"/>
        <end position="314"/>
    </location>
</feature>
<dbReference type="InterPro" id="IPR044023">
    <property type="entry name" value="Ig_7"/>
</dbReference>
<evidence type="ECO:0000313" key="4">
    <source>
        <dbReference type="Proteomes" id="UP000187181"/>
    </source>
</evidence>
<dbReference type="EMBL" id="FTPP01000002">
    <property type="protein sequence ID" value="SIT88987.1"/>
    <property type="molecule type" value="Genomic_DNA"/>
</dbReference>
<dbReference type="InterPro" id="IPR026444">
    <property type="entry name" value="Secre_tail"/>
</dbReference>
<dbReference type="Gene3D" id="2.60.120.260">
    <property type="entry name" value="Galactose-binding domain-like"/>
    <property type="match status" value="1"/>
</dbReference>
<dbReference type="STRING" id="1317125.SAMN05444128_1942"/>
<reference evidence="4" key="1">
    <citation type="submission" date="2017-01" db="EMBL/GenBank/DDBJ databases">
        <authorList>
            <person name="Varghese N."/>
            <person name="Submissions S."/>
        </authorList>
    </citation>
    <scope>NUCLEOTIDE SEQUENCE [LARGE SCALE GENOMIC DNA]</scope>
    <source>
        <strain evidence="4">LP100</strain>
    </source>
</reference>
<proteinExistence type="predicted"/>
<protein>
    <submittedName>
        <fullName evidence="3">Por secretion system C-terminal sorting domain-containing protein</fullName>
    </submittedName>
</protein>
<feature type="domain" description="Ig-like" evidence="2">
    <location>
        <begin position="410"/>
        <end position="494"/>
    </location>
</feature>
<organism evidence="3 4">
    <name type="scientific">Pontibacter indicus</name>
    <dbReference type="NCBI Taxonomy" id="1317125"/>
    <lineage>
        <taxon>Bacteria</taxon>
        <taxon>Pseudomonadati</taxon>
        <taxon>Bacteroidota</taxon>
        <taxon>Cytophagia</taxon>
        <taxon>Cytophagales</taxon>
        <taxon>Hymenobacteraceae</taxon>
        <taxon>Pontibacter</taxon>
    </lineage>
</organism>
<dbReference type="Pfam" id="PF18962">
    <property type="entry name" value="Por_Secre_tail"/>
    <property type="match status" value="1"/>
</dbReference>
<dbReference type="Proteomes" id="UP000187181">
    <property type="component" value="Unassembled WGS sequence"/>
</dbReference>
<evidence type="ECO:0000259" key="2">
    <source>
        <dbReference type="Pfam" id="PF19081"/>
    </source>
</evidence>
<dbReference type="Pfam" id="PF19081">
    <property type="entry name" value="Ig_7"/>
    <property type="match status" value="2"/>
</dbReference>
<evidence type="ECO:0000259" key="1">
    <source>
        <dbReference type="Pfam" id="PF18962"/>
    </source>
</evidence>
<evidence type="ECO:0000313" key="3">
    <source>
        <dbReference type="EMBL" id="SIT88987.1"/>
    </source>
</evidence>
<gene>
    <name evidence="3" type="ORF">SAMN05444128_1942</name>
</gene>
<keyword evidence="4" id="KW-1185">Reference proteome</keyword>
<dbReference type="SUPFAM" id="SSF49785">
    <property type="entry name" value="Galactose-binding domain-like"/>
    <property type="match status" value="1"/>
</dbReference>
<name>A0A1R3XCE9_9BACT</name>
<accession>A0A1R3XCE9</accession>
<dbReference type="AlphaFoldDB" id="A0A1R3XCE9"/>
<dbReference type="InterPro" id="IPR008979">
    <property type="entry name" value="Galactose-bd-like_sf"/>
</dbReference>
<dbReference type="NCBIfam" id="TIGR04183">
    <property type="entry name" value="Por_Secre_tail"/>
    <property type="match status" value="1"/>
</dbReference>
<sequence>MSMPKLWLSHYQNESSNFLFIMKHIYNPTKAAYIQQPSAKAIGTAAVTKIFMTLLLGFLLLVSGESFGQTTTLYGPNRFNNLDNLYIETLTGRIELAPGTAQLRAHSATGNSAYNGYVAISSRTFNLLKGYTYTVSFSARAVDHNQGGTGNISVLRGTGPSINWNSSSASALGSVEVLKSTGTTMTTYSITFKANDTFNSQYLAIRLSTTGGNQSELYLDNLRIIQSCAPTTPQVTSNGSCSTNVPITLSASGAVTGLEEYRWYTSATEQTPIANATGPQYTTPSLSEAQVYYVSIYSTVTTCESVRVPVTASVGGLIKPSVSLTTGSCDSNGNETKVYTASGGSEGSYRWYSVAEDGTLTQLNNSNGLPISSSTLSRRTNSDKGNYAVKIVGSGCESDPAYFSVAQGYPTAPTNNANGVICGDQLTLRASGASFGESYNWYATADDETTFLGQGAILVTKAPQVSTVYSVSKINTASGCESTTKRTATITLSPVLQASDISGNATICQGSSVIYSVPNVAGATYAWTITAATGFTSVPSISNATSNQITVNYPANTAYRGTLRVTVTSPCNSYTSELEVQATNNNVATGSLVEPVNPVIGRPETYGFTSNIDDDLIVDIVWSYRRTNSVDWISTPPTTSRTFTFQAMPGDLNGVRAEIKVLNPEVNCITGLSATNTFFVGNDQIIPLPVELMFFKAQAQIQGVNLTWATASELDNRGFEVQMSTNARDFKVIGFVESKVGTTSMRQEYSFLDTKAVSGTRYYRLKQIDFDGTTSFSPIRAVALNSDNATVAAYPNPFDDAVVVTLNGTEARNVQIVLMDAMGKVLQQRTEETSGNSITVDMRSITTKGMYILHVLDNDTKHTFKLMKR</sequence>